<dbReference type="EMBL" id="CP013690">
    <property type="protein sequence ID" value="ALU26270.1"/>
    <property type="molecule type" value="Genomic_DNA"/>
</dbReference>
<organism evidence="8 9">
    <name type="scientific">Myroides odoratimimus</name>
    <dbReference type="NCBI Taxonomy" id="76832"/>
    <lineage>
        <taxon>Bacteria</taxon>
        <taxon>Pseudomonadati</taxon>
        <taxon>Bacteroidota</taxon>
        <taxon>Flavobacteriia</taxon>
        <taxon>Flavobacteriales</taxon>
        <taxon>Flavobacteriaceae</taxon>
        <taxon>Myroides</taxon>
    </lineage>
</organism>
<evidence type="ECO:0000313" key="9">
    <source>
        <dbReference type="Proteomes" id="UP000069030"/>
    </source>
</evidence>
<dbReference type="KEGG" id="mod:AS202_08965"/>
<keyword evidence="3" id="KW-1003">Cell membrane</keyword>
<dbReference type="GO" id="GO:0005886">
    <property type="term" value="C:plasma membrane"/>
    <property type="evidence" value="ECO:0007669"/>
    <property type="project" value="UniProtKB-SubCell"/>
</dbReference>
<accession>A0A0S7EKE6</accession>
<dbReference type="InterPro" id="IPR003400">
    <property type="entry name" value="ExbD"/>
</dbReference>
<keyword evidence="7" id="KW-0813">Transport</keyword>
<reference evidence="8 9" key="1">
    <citation type="journal article" date="2016" name="J. Zhejiang Univ. Sci. B">
        <title>Antibiotic resistance mechanisms of Myroides sp.</title>
        <authorList>
            <person name="Hu S."/>
            <person name="Yuan S."/>
            <person name="Qu H."/>
            <person name="Jiang T."/>
            <person name="Zhou Y."/>
            <person name="Wang M."/>
            <person name="Ming D."/>
        </authorList>
    </citation>
    <scope>NUCLEOTIDE SEQUENCE [LARGE SCALE GENOMIC DNA]</scope>
    <source>
        <strain evidence="8 9">PR63039</strain>
    </source>
</reference>
<evidence type="ECO:0000256" key="5">
    <source>
        <dbReference type="ARBA" id="ARBA00022989"/>
    </source>
</evidence>
<keyword evidence="6" id="KW-0472">Membrane</keyword>
<dbReference type="PANTHER" id="PTHR30558">
    <property type="entry name" value="EXBD MEMBRANE COMPONENT OF PMF-DRIVEN MACROMOLECULE IMPORT SYSTEM"/>
    <property type="match status" value="1"/>
</dbReference>
<dbReference type="AlphaFoldDB" id="A0A0S7EKE6"/>
<protein>
    <submittedName>
        <fullName evidence="8">Biopolymer transporter ExbD</fullName>
    </submittedName>
</protein>
<proteinExistence type="inferred from homology"/>
<comment type="similarity">
    <text evidence="2 7">Belongs to the ExbD/TolR family.</text>
</comment>
<dbReference type="Proteomes" id="UP000069030">
    <property type="component" value="Chromosome"/>
</dbReference>
<evidence type="ECO:0000256" key="1">
    <source>
        <dbReference type="ARBA" id="ARBA00004162"/>
    </source>
</evidence>
<evidence type="ECO:0000256" key="2">
    <source>
        <dbReference type="ARBA" id="ARBA00005811"/>
    </source>
</evidence>
<dbReference type="GO" id="GO:0015031">
    <property type="term" value="P:protein transport"/>
    <property type="evidence" value="ECO:0007669"/>
    <property type="project" value="UniProtKB-KW"/>
</dbReference>
<dbReference type="RefSeq" id="WP_006257211.1">
    <property type="nucleotide sequence ID" value="NZ_BCMQ01000020.1"/>
</dbReference>
<evidence type="ECO:0000256" key="7">
    <source>
        <dbReference type="RuleBase" id="RU003879"/>
    </source>
</evidence>
<keyword evidence="4 7" id="KW-0812">Transmembrane</keyword>
<evidence type="ECO:0000313" key="8">
    <source>
        <dbReference type="EMBL" id="ALU26270.1"/>
    </source>
</evidence>
<evidence type="ECO:0000256" key="4">
    <source>
        <dbReference type="ARBA" id="ARBA00022692"/>
    </source>
</evidence>
<dbReference type="GeneID" id="66974933"/>
<keyword evidence="5" id="KW-1133">Transmembrane helix</keyword>
<comment type="subcellular location">
    <subcellularLocation>
        <location evidence="1">Cell membrane</location>
        <topology evidence="1">Single-pass membrane protein</topology>
    </subcellularLocation>
    <subcellularLocation>
        <location evidence="7">Cell membrane</location>
        <topology evidence="7">Single-pass type II membrane protein</topology>
    </subcellularLocation>
</comment>
<gene>
    <name evidence="8" type="ORF">AS202_08965</name>
</gene>
<evidence type="ECO:0000256" key="3">
    <source>
        <dbReference type="ARBA" id="ARBA00022475"/>
    </source>
</evidence>
<name>A0A0S7EKE6_9FLAO</name>
<dbReference type="GO" id="GO:0022857">
    <property type="term" value="F:transmembrane transporter activity"/>
    <property type="evidence" value="ECO:0007669"/>
    <property type="project" value="InterPro"/>
</dbReference>
<evidence type="ECO:0000256" key="6">
    <source>
        <dbReference type="ARBA" id="ARBA00023136"/>
    </source>
</evidence>
<dbReference type="Pfam" id="PF02472">
    <property type="entry name" value="ExbD"/>
    <property type="match status" value="1"/>
</dbReference>
<dbReference type="PANTHER" id="PTHR30558:SF3">
    <property type="entry name" value="BIOPOLYMER TRANSPORT PROTEIN EXBD-RELATED"/>
    <property type="match status" value="1"/>
</dbReference>
<sequence length="209" mass="23433">MAKGKMKKKSMRVDMTAMCDVSFLLLTFFVLTSTAKMPEPLPVDTPSSTVQTKLPEVNLATVTIGGEEGSEKVFFGVLGREDRIATLEKMGERYNIEFNDEEKKTFSFLEGVGTPMQDLKSFLNLPPDVRNKVTSNQPGIPTDSVNNQLKDWVQTARVVAKDLNNKVLEVAIKADATVNYPKVKSVMDVMQEQRLNKFYLVTGLRNEDF</sequence>
<dbReference type="eggNOG" id="COG0848">
    <property type="taxonomic scope" value="Bacteria"/>
</dbReference>
<keyword evidence="7" id="KW-0653">Protein transport</keyword>